<gene>
    <name evidence="2" type="ORF">EJ03DRAFT_350024</name>
</gene>
<accession>A0A6G1LDJ1</accession>
<evidence type="ECO:0000313" key="2">
    <source>
        <dbReference type="EMBL" id="KAF2771011.1"/>
    </source>
</evidence>
<sequence length="114" mass="12675">MPTVKSRARSAGQRGKVGAGSWRRSRKRNDEDVMILDNANAHVTLEKISEELTEVSVNEAELGSPLLLGQVTAAQEDKEKNRPVEDIQYDHTKQILRMISLPKHQHATVGGSDF</sequence>
<evidence type="ECO:0000256" key="1">
    <source>
        <dbReference type="SAM" id="MobiDB-lite"/>
    </source>
</evidence>
<feature type="region of interest" description="Disordered" evidence="1">
    <location>
        <begin position="1"/>
        <end position="28"/>
    </location>
</feature>
<dbReference type="EMBL" id="ML995822">
    <property type="protein sequence ID" value="KAF2771011.1"/>
    <property type="molecule type" value="Genomic_DNA"/>
</dbReference>
<keyword evidence="3" id="KW-1185">Reference proteome</keyword>
<dbReference type="AlphaFoldDB" id="A0A6G1LDJ1"/>
<dbReference type="Proteomes" id="UP000799436">
    <property type="component" value="Unassembled WGS sequence"/>
</dbReference>
<name>A0A6G1LDJ1_9PEZI</name>
<protein>
    <submittedName>
        <fullName evidence="2">Uncharacterized protein</fullName>
    </submittedName>
</protein>
<reference evidence="2" key="1">
    <citation type="journal article" date="2020" name="Stud. Mycol.">
        <title>101 Dothideomycetes genomes: a test case for predicting lifestyles and emergence of pathogens.</title>
        <authorList>
            <person name="Haridas S."/>
            <person name="Albert R."/>
            <person name="Binder M."/>
            <person name="Bloem J."/>
            <person name="Labutti K."/>
            <person name="Salamov A."/>
            <person name="Andreopoulos B."/>
            <person name="Baker S."/>
            <person name="Barry K."/>
            <person name="Bills G."/>
            <person name="Bluhm B."/>
            <person name="Cannon C."/>
            <person name="Castanera R."/>
            <person name="Culley D."/>
            <person name="Daum C."/>
            <person name="Ezra D."/>
            <person name="Gonzalez J."/>
            <person name="Henrissat B."/>
            <person name="Kuo A."/>
            <person name="Liang C."/>
            <person name="Lipzen A."/>
            <person name="Lutzoni F."/>
            <person name="Magnuson J."/>
            <person name="Mondo S."/>
            <person name="Nolan M."/>
            <person name="Ohm R."/>
            <person name="Pangilinan J."/>
            <person name="Park H.-J."/>
            <person name="Ramirez L."/>
            <person name="Alfaro M."/>
            <person name="Sun H."/>
            <person name="Tritt A."/>
            <person name="Yoshinaga Y."/>
            <person name="Zwiers L.-H."/>
            <person name="Turgeon B."/>
            <person name="Goodwin S."/>
            <person name="Spatafora J."/>
            <person name="Crous P."/>
            <person name="Grigoriev I."/>
        </authorList>
    </citation>
    <scope>NUCLEOTIDE SEQUENCE</scope>
    <source>
        <strain evidence="2">CBS 116005</strain>
    </source>
</reference>
<evidence type="ECO:0000313" key="3">
    <source>
        <dbReference type="Proteomes" id="UP000799436"/>
    </source>
</evidence>
<proteinExistence type="predicted"/>
<organism evidence="2 3">
    <name type="scientific">Teratosphaeria nubilosa</name>
    <dbReference type="NCBI Taxonomy" id="161662"/>
    <lineage>
        <taxon>Eukaryota</taxon>
        <taxon>Fungi</taxon>
        <taxon>Dikarya</taxon>
        <taxon>Ascomycota</taxon>
        <taxon>Pezizomycotina</taxon>
        <taxon>Dothideomycetes</taxon>
        <taxon>Dothideomycetidae</taxon>
        <taxon>Mycosphaerellales</taxon>
        <taxon>Teratosphaeriaceae</taxon>
        <taxon>Teratosphaeria</taxon>
    </lineage>
</organism>